<keyword evidence="3" id="KW-1185">Reference proteome</keyword>
<feature type="coiled-coil region" evidence="1">
    <location>
        <begin position="139"/>
        <end position="179"/>
    </location>
</feature>
<dbReference type="AlphaFoldDB" id="A0AAE3FP93"/>
<accession>A0AAE3FP93</accession>
<evidence type="ECO:0000313" key="3">
    <source>
        <dbReference type="Proteomes" id="UP001202674"/>
    </source>
</evidence>
<comment type="caution">
    <text evidence="2">The sequence shown here is derived from an EMBL/GenBank/DDBJ whole genome shotgun (WGS) entry which is preliminary data.</text>
</comment>
<dbReference type="RefSeq" id="WP_250594445.1">
    <property type="nucleotide sequence ID" value="NZ_JAKRVY010000001.1"/>
</dbReference>
<organism evidence="2 3">
    <name type="scientific">Natranaeroarchaeum aerophilus</name>
    <dbReference type="NCBI Taxonomy" id="2917711"/>
    <lineage>
        <taxon>Archaea</taxon>
        <taxon>Methanobacteriati</taxon>
        <taxon>Methanobacteriota</taxon>
        <taxon>Stenosarchaea group</taxon>
        <taxon>Halobacteria</taxon>
        <taxon>Halobacteriales</taxon>
        <taxon>Natronoarchaeaceae</taxon>
        <taxon>Natranaeroarchaeum</taxon>
    </lineage>
</organism>
<evidence type="ECO:0000256" key="1">
    <source>
        <dbReference type="SAM" id="Coils"/>
    </source>
</evidence>
<keyword evidence="1" id="KW-0175">Coiled coil</keyword>
<protein>
    <submittedName>
        <fullName evidence="2">Antitoxin</fullName>
    </submittedName>
</protein>
<dbReference type="EMBL" id="JAKRVY010000001">
    <property type="protein sequence ID" value="MCL9812601.1"/>
    <property type="molecule type" value="Genomic_DNA"/>
</dbReference>
<dbReference type="Proteomes" id="UP001202674">
    <property type="component" value="Unassembled WGS sequence"/>
</dbReference>
<sequence>MPGNASWGELLVGAYHQLLNECELVNYNNRSAEPGNQMETDVLAIKNDSENNKQHIYVCEVVTHLGGSLYSGTPDDKEGWWMDYSNTSSYHYSLETLWRKFIDAHQYVDETFPNAEYSFQFWAPVVTGSQNHGYLIQGLEKLEDEFEDETGEQLELITNAKYSDRIEDLRDKAKDDTSNYGSPAFRFLQILENLE</sequence>
<proteinExistence type="predicted"/>
<reference evidence="2 3" key="1">
    <citation type="journal article" date="2022" name="Syst. Appl. Microbiol.">
        <title>Natronocalculus amylovorans gen. nov., sp. nov., and Natranaeroarchaeum aerophilus sp. nov., dominant culturable amylolytic natronoarchaea from hypersaline soda lakes in southwestern Siberia.</title>
        <authorList>
            <person name="Sorokin D.Y."/>
            <person name="Elcheninov A.G."/>
            <person name="Khizhniak T.V."/>
            <person name="Koenen M."/>
            <person name="Bale N.J."/>
            <person name="Damste J.S.S."/>
            <person name="Kublanov I.V."/>
        </authorList>
    </citation>
    <scope>NUCLEOTIDE SEQUENCE [LARGE SCALE GENOMIC DNA]</scope>
    <source>
        <strain evidence="2 3">AArc-St1-1</strain>
    </source>
</reference>
<name>A0AAE3FP93_9EURY</name>
<gene>
    <name evidence="2" type="ORF">AArcSt11_02900</name>
</gene>
<evidence type="ECO:0000313" key="2">
    <source>
        <dbReference type="EMBL" id="MCL9812601.1"/>
    </source>
</evidence>